<evidence type="ECO:0008006" key="3">
    <source>
        <dbReference type="Google" id="ProtNLM"/>
    </source>
</evidence>
<dbReference type="Gene3D" id="3.10.450.50">
    <property type="match status" value="1"/>
</dbReference>
<name>A0A011TGE1_BRUAN</name>
<dbReference type="Proteomes" id="UP000441102">
    <property type="component" value="Unassembled WGS sequence"/>
</dbReference>
<accession>A0A011TGE1</accession>
<protein>
    <recommendedName>
        <fullName evidence="3">SnoaL-like domain-containing protein</fullName>
    </recommendedName>
</protein>
<sequence length="131" mass="14794">MEAILHKQTTAQLALGLLDWNRKHLVQDGALTEAIIAEKFADQFIVKANGRIHPANHANYLAFLNGFRSTIHTIDYDVQDVVVEGNSAVLAMTATVVRLDETTDQFEAMLLLKFDEADRVTLWHEVYLKTQ</sequence>
<reference evidence="1 2" key="1">
    <citation type="submission" date="2019-09" db="EMBL/GenBank/DDBJ databases">
        <title>Taxonomic organization of the family Brucellaceae based on a phylogenomic approach.</title>
        <authorList>
            <person name="Leclercq S."/>
            <person name="Cloeckaert A."/>
            <person name="Zygmunt M.S."/>
        </authorList>
    </citation>
    <scope>NUCLEOTIDE SEQUENCE [LARGE SCALE GENOMIC DNA]</scope>
    <source>
        <strain evidence="1 2">CCUG 34461</strain>
    </source>
</reference>
<dbReference type="EMBL" id="WBWX01000010">
    <property type="protein sequence ID" value="KAB2793085.1"/>
    <property type="molecule type" value="Genomic_DNA"/>
</dbReference>
<dbReference type="AlphaFoldDB" id="A0A011TGE1"/>
<evidence type="ECO:0000313" key="1">
    <source>
        <dbReference type="EMBL" id="KAB2793085.1"/>
    </source>
</evidence>
<evidence type="ECO:0000313" key="2">
    <source>
        <dbReference type="Proteomes" id="UP000441102"/>
    </source>
</evidence>
<comment type="caution">
    <text evidence="1">The sequence shown here is derived from an EMBL/GenBank/DDBJ whole genome shotgun (WGS) entry which is preliminary data.</text>
</comment>
<organism evidence="1 2">
    <name type="scientific">Brucella anthropi</name>
    <name type="common">Ochrobactrum anthropi</name>
    <dbReference type="NCBI Taxonomy" id="529"/>
    <lineage>
        <taxon>Bacteria</taxon>
        <taxon>Pseudomonadati</taxon>
        <taxon>Pseudomonadota</taxon>
        <taxon>Alphaproteobacteria</taxon>
        <taxon>Hyphomicrobiales</taxon>
        <taxon>Brucellaceae</taxon>
        <taxon>Brucella/Ochrobactrum group</taxon>
        <taxon>Brucella</taxon>
    </lineage>
</organism>
<gene>
    <name evidence="1" type="ORF">F9L06_21565</name>
</gene>
<dbReference type="InterPro" id="IPR032710">
    <property type="entry name" value="NTF2-like_dom_sf"/>
</dbReference>
<dbReference type="SUPFAM" id="SSF54427">
    <property type="entry name" value="NTF2-like"/>
    <property type="match status" value="1"/>
</dbReference>
<proteinExistence type="predicted"/>